<dbReference type="GO" id="GO:0016491">
    <property type="term" value="F:oxidoreductase activity"/>
    <property type="evidence" value="ECO:0007669"/>
    <property type="project" value="UniProtKB-KW"/>
</dbReference>
<dbReference type="GO" id="GO:0008137">
    <property type="term" value="F:NADH dehydrogenase (ubiquinone) activity"/>
    <property type="evidence" value="ECO:0007669"/>
    <property type="project" value="InterPro"/>
</dbReference>
<keyword evidence="6 8" id="KW-0472">Membrane</keyword>
<evidence type="ECO:0000256" key="7">
    <source>
        <dbReference type="RuleBase" id="RU000320"/>
    </source>
</evidence>
<sequence>MHGVSALTTTTALTALLVLVASWLLIGALGLVQSNRIGWVARTLFPLGALVALGVAGMGAMSLGTGFAAQTGVLAFGLPDMPFHVRLDALSGFFLLLLGSAGAGISIFAAGYFRHGEGTAPGLLCLQYHVFLASMALVVLADDAYLFMVAWETMALSSYFLVTTQHRIPEIQRAGFLYLLMAHVGALALLLCFGVLHGGSWLMTFDSMRAATLSPAWAAAAFLLALFGFGAKAGLVPLHVWLPEAHPAAPSPVSAMMSGLMLKVAVYGMLRVSFDLLHAGPWWWGMLTLAVGLGTALFGAVFAAVQTDMKRLLAYSSIENIGLIFAALGLALLCYAFNMRLLAALALTAALLHALNHALFKSLLFLATGSVLHATHERSLGKLGGLIRRMPWVAALALVGTLSLAGLPPLNGFVSEWLLLQAFLSTPSIPHAFINMIVPLGAAVVALTAALAGYVMVKFYGVIFLGQPREPSLMQAHDAGWLERVGLAWLALGCIFIGVFPQAALDAIAGVTQTLLGTVVQRGPAPWWIAPVAQAQASYSGLWLLLGMAGVIAMMFVLVRRMYHGRVRRVPPWNCGYPELTPRMQDTAEGFGQPIRHMFGPFFRMEREVPAADDPAPRYRIQIDDHFWHGLYLPLARIVGWLADALSMLQRGRLAVYLMYSFLTLIVLLVFVL</sequence>
<feature type="transmembrane region" description="Helical" evidence="8">
    <location>
        <begin position="317"/>
        <end position="338"/>
    </location>
</feature>
<dbReference type="eggNOG" id="COG0651">
    <property type="taxonomic scope" value="Bacteria"/>
</dbReference>
<dbReference type="PANTHER" id="PTHR42682:SF3">
    <property type="entry name" value="FORMATE HYDROGENLYASE SUBUNIT 3-RELATED"/>
    <property type="match status" value="1"/>
</dbReference>
<evidence type="ECO:0000256" key="2">
    <source>
        <dbReference type="ARBA" id="ARBA00022475"/>
    </source>
</evidence>
<comment type="subcellular location">
    <subcellularLocation>
        <location evidence="1">Cell membrane</location>
        <topology evidence="1">Multi-pass membrane protein</topology>
    </subcellularLocation>
    <subcellularLocation>
        <location evidence="7">Membrane</location>
        <topology evidence="7">Multi-pass membrane protein</topology>
    </subcellularLocation>
</comment>
<feature type="transmembrane region" description="Helical" evidence="8">
    <location>
        <begin position="44"/>
        <end position="69"/>
    </location>
</feature>
<dbReference type="STRING" id="416169.RHOFW104T7_07875"/>
<evidence type="ECO:0000256" key="3">
    <source>
        <dbReference type="ARBA" id="ARBA00022692"/>
    </source>
</evidence>
<evidence type="ECO:0000256" key="8">
    <source>
        <dbReference type="SAM" id="Phobius"/>
    </source>
</evidence>
<feature type="transmembrane region" description="Helical" evidence="8">
    <location>
        <begin position="282"/>
        <end position="305"/>
    </location>
</feature>
<keyword evidence="4 8" id="KW-1133">Transmembrane helix</keyword>
<keyword evidence="2" id="KW-1003">Cell membrane</keyword>
<keyword evidence="5" id="KW-0560">Oxidoreductase</keyword>
<feature type="transmembrane region" description="Helical" evidence="8">
    <location>
        <begin position="89"/>
        <end position="113"/>
    </location>
</feature>
<dbReference type="EMBL" id="LVJS01000023">
    <property type="protein sequence ID" value="KZC24626.1"/>
    <property type="molecule type" value="Genomic_DNA"/>
</dbReference>
<reference evidence="10 11" key="1">
    <citation type="journal article" date="2016" name="MBio">
        <title>Lateral Gene Transfer in a Heavy Metal-Contaminated-Groundwater Microbial Community.</title>
        <authorList>
            <person name="Hemme C.L."/>
            <person name="Green S.J."/>
            <person name="Rishishwar L."/>
            <person name="Prakash O."/>
            <person name="Pettenato A."/>
            <person name="Chakraborty R."/>
            <person name="Deutschbauer A.M."/>
            <person name="Van Nostrand J.D."/>
            <person name="Wu L."/>
            <person name="He Z."/>
            <person name="Jordan I.K."/>
            <person name="Hazen T.C."/>
            <person name="Arkin A.P."/>
            <person name="Kostka J.E."/>
            <person name="Zhou J."/>
        </authorList>
    </citation>
    <scope>NUCLEOTIDE SEQUENCE [LARGE SCALE GENOMIC DNA]</scope>
    <source>
        <strain evidence="10 11">FW104-T7</strain>
    </source>
</reference>
<feature type="transmembrane region" description="Helical" evidence="8">
    <location>
        <begin position="120"/>
        <end position="138"/>
    </location>
</feature>
<protein>
    <submittedName>
        <fullName evidence="10">Hydrogenase 4 subunit B</fullName>
    </submittedName>
</protein>
<feature type="transmembrane region" description="Helical" evidence="8">
    <location>
        <begin position="144"/>
        <end position="162"/>
    </location>
</feature>
<dbReference type="InterPro" id="IPR001750">
    <property type="entry name" value="ND/Mrp_TM"/>
</dbReference>
<evidence type="ECO:0000256" key="5">
    <source>
        <dbReference type="ARBA" id="ARBA00023002"/>
    </source>
</evidence>
<feature type="transmembrane region" description="Helical" evidence="8">
    <location>
        <begin position="486"/>
        <end position="505"/>
    </location>
</feature>
<dbReference type="PRINTS" id="PR01437">
    <property type="entry name" value="NUOXDRDTASE4"/>
</dbReference>
<accession>A0A154QLJ2</accession>
<dbReference type="InterPro" id="IPR003918">
    <property type="entry name" value="NADH_UbQ_OxRdtase"/>
</dbReference>
<dbReference type="AlphaFoldDB" id="A0A154QLJ2"/>
<dbReference type="RefSeq" id="WP_050981896.1">
    <property type="nucleotide sequence ID" value="NZ_LVJS01000023.1"/>
</dbReference>
<comment type="caution">
    <text evidence="10">The sequence shown here is derived from an EMBL/GenBank/DDBJ whole genome shotgun (WGS) entry which is preliminary data.</text>
</comment>
<proteinExistence type="predicted"/>
<dbReference type="InterPro" id="IPR052175">
    <property type="entry name" value="ComplexI-like_HydComp"/>
</dbReference>
<keyword evidence="11" id="KW-1185">Reference proteome</keyword>
<feature type="transmembrane region" description="Helical" evidence="8">
    <location>
        <begin position="392"/>
        <end position="412"/>
    </location>
</feature>
<organism evidence="10 11">
    <name type="scientific">Rhodanobacter thiooxydans</name>
    <dbReference type="NCBI Taxonomy" id="416169"/>
    <lineage>
        <taxon>Bacteria</taxon>
        <taxon>Pseudomonadati</taxon>
        <taxon>Pseudomonadota</taxon>
        <taxon>Gammaproteobacteria</taxon>
        <taxon>Lysobacterales</taxon>
        <taxon>Rhodanobacteraceae</taxon>
        <taxon>Rhodanobacter</taxon>
    </lineage>
</organism>
<gene>
    <name evidence="10" type="ORF">RHOFW104T7_07875</name>
</gene>
<evidence type="ECO:0000256" key="6">
    <source>
        <dbReference type="ARBA" id="ARBA00023136"/>
    </source>
</evidence>
<feature type="transmembrane region" description="Helical" evidence="8">
    <location>
        <begin position="216"/>
        <end position="241"/>
    </location>
</feature>
<dbReference type="GO" id="GO:0042773">
    <property type="term" value="P:ATP synthesis coupled electron transport"/>
    <property type="evidence" value="ECO:0007669"/>
    <property type="project" value="InterPro"/>
</dbReference>
<evidence type="ECO:0000256" key="4">
    <source>
        <dbReference type="ARBA" id="ARBA00022989"/>
    </source>
</evidence>
<evidence type="ECO:0000313" key="10">
    <source>
        <dbReference type="EMBL" id="KZC24626.1"/>
    </source>
</evidence>
<name>A0A154QLJ2_9GAMM</name>
<keyword evidence="3 7" id="KW-0812">Transmembrane</keyword>
<dbReference type="NCBIfam" id="NF005086">
    <property type="entry name" value="PRK06521.1"/>
    <property type="match status" value="1"/>
</dbReference>
<dbReference type="Proteomes" id="UP000076131">
    <property type="component" value="Unassembled WGS sequence"/>
</dbReference>
<dbReference type="GO" id="GO:0005886">
    <property type="term" value="C:plasma membrane"/>
    <property type="evidence" value="ECO:0007669"/>
    <property type="project" value="UniProtKB-SubCell"/>
</dbReference>
<dbReference type="PANTHER" id="PTHR42682">
    <property type="entry name" value="HYDROGENASE-4 COMPONENT F"/>
    <property type="match status" value="1"/>
</dbReference>
<evidence type="ECO:0000313" key="11">
    <source>
        <dbReference type="Proteomes" id="UP000076131"/>
    </source>
</evidence>
<feature type="domain" description="NADH:quinone oxidoreductase/Mrp antiporter transmembrane" evidence="9">
    <location>
        <begin position="141"/>
        <end position="429"/>
    </location>
</feature>
<feature type="transmembrane region" description="Helical" evidence="8">
    <location>
        <begin position="174"/>
        <end position="196"/>
    </location>
</feature>
<feature type="transmembrane region" description="Helical" evidence="8">
    <location>
        <begin position="541"/>
        <end position="559"/>
    </location>
</feature>
<evidence type="ECO:0000259" key="9">
    <source>
        <dbReference type="Pfam" id="PF00361"/>
    </source>
</evidence>
<evidence type="ECO:0000256" key="1">
    <source>
        <dbReference type="ARBA" id="ARBA00004651"/>
    </source>
</evidence>
<feature type="transmembrane region" description="Helical" evidence="8">
    <location>
        <begin position="432"/>
        <end position="465"/>
    </location>
</feature>
<feature type="transmembrane region" description="Helical" evidence="8">
    <location>
        <begin position="344"/>
        <end position="372"/>
    </location>
</feature>
<feature type="transmembrane region" description="Helical" evidence="8">
    <location>
        <begin position="12"/>
        <end position="32"/>
    </location>
</feature>
<feature type="transmembrane region" description="Helical" evidence="8">
    <location>
        <begin position="253"/>
        <end position="270"/>
    </location>
</feature>
<dbReference type="Pfam" id="PF00361">
    <property type="entry name" value="Proton_antipo_M"/>
    <property type="match status" value="1"/>
</dbReference>
<feature type="transmembrane region" description="Helical" evidence="8">
    <location>
        <begin position="654"/>
        <end position="672"/>
    </location>
</feature>